<dbReference type="Proteomes" id="UP000499080">
    <property type="component" value="Unassembled WGS sequence"/>
</dbReference>
<name>A0A4Y2EUD2_ARAVE</name>
<protein>
    <submittedName>
        <fullName evidence="1">Uncharacterized protein</fullName>
    </submittedName>
</protein>
<keyword evidence="2" id="KW-1185">Reference proteome</keyword>
<dbReference type="AlphaFoldDB" id="A0A4Y2EUD2"/>
<accession>A0A4Y2EUD2</accession>
<sequence>MNLCSWERSRMTGFREGIVGCHPSHLNSCNRLKLRNPTSNASDVVSIRYVNLSELLAAGCGWLPDAFLVFTQGKKWGPARKKKSPMRRYPPNVLELFQTSTLGAP</sequence>
<evidence type="ECO:0000313" key="1">
    <source>
        <dbReference type="EMBL" id="GBM32461.1"/>
    </source>
</evidence>
<comment type="caution">
    <text evidence="1">The sequence shown here is derived from an EMBL/GenBank/DDBJ whole genome shotgun (WGS) entry which is preliminary data.</text>
</comment>
<gene>
    <name evidence="1" type="ORF">AVEN_136039_1</name>
</gene>
<proteinExistence type="predicted"/>
<evidence type="ECO:0000313" key="2">
    <source>
        <dbReference type="Proteomes" id="UP000499080"/>
    </source>
</evidence>
<organism evidence="1 2">
    <name type="scientific">Araneus ventricosus</name>
    <name type="common">Orbweaver spider</name>
    <name type="synonym">Epeira ventricosa</name>
    <dbReference type="NCBI Taxonomy" id="182803"/>
    <lineage>
        <taxon>Eukaryota</taxon>
        <taxon>Metazoa</taxon>
        <taxon>Ecdysozoa</taxon>
        <taxon>Arthropoda</taxon>
        <taxon>Chelicerata</taxon>
        <taxon>Arachnida</taxon>
        <taxon>Araneae</taxon>
        <taxon>Araneomorphae</taxon>
        <taxon>Entelegynae</taxon>
        <taxon>Araneoidea</taxon>
        <taxon>Araneidae</taxon>
        <taxon>Araneus</taxon>
    </lineage>
</organism>
<reference evidence="1 2" key="1">
    <citation type="journal article" date="2019" name="Sci. Rep.">
        <title>Orb-weaving spider Araneus ventricosus genome elucidates the spidroin gene catalogue.</title>
        <authorList>
            <person name="Kono N."/>
            <person name="Nakamura H."/>
            <person name="Ohtoshi R."/>
            <person name="Moran D.A.P."/>
            <person name="Shinohara A."/>
            <person name="Yoshida Y."/>
            <person name="Fujiwara M."/>
            <person name="Mori M."/>
            <person name="Tomita M."/>
            <person name="Arakawa K."/>
        </authorList>
    </citation>
    <scope>NUCLEOTIDE SEQUENCE [LARGE SCALE GENOMIC DNA]</scope>
</reference>
<dbReference type="EMBL" id="BGPR01000708">
    <property type="protein sequence ID" value="GBM32461.1"/>
    <property type="molecule type" value="Genomic_DNA"/>
</dbReference>